<accession>A0ACA9RX58</accession>
<comment type="caution">
    <text evidence="1">The sequence shown here is derived from an EMBL/GenBank/DDBJ whole genome shotgun (WGS) entry which is preliminary data.</text>
</comment>
<dbReference type="Proteomes" id="UP000789920">
    <property type="component" value="Unassembled WGS sequence"/>
</dbReference>
<gene>
    <name evidence="1" type="ORF">RPERSI_LOCUS23910</name>
</gene>
<name>A0ACA9RX58_9GLOM</name>
<feature type="non-terminal residue" evidence="1">
    <location>
        <position position="50"/>
    </location>
</feature>
<evidence type="ECO:0000313" key="2">
    <source>
        <dbReference type="Proteomes" id="UP000789920"/>
    </source>
</evidence>
<reference evidence="1" key="1">
    <citation type="submission" date="2021-06" db="EMBL/GenBank/DDBJ databases">
        <authorList>
            <person name="Kallberg Y."/>
            <person name="Tangrot J."/>
            <person name="Rosling A."/>
        </authorList>
    </citation>
    <scope>NUCLEOTIDE SEQUENCE</scope>
    <source>
        <strain evidence="1">MA461A</strain>
    </source>
</reference>
<evidence type="ECO:0000313" key="1">
    <source>
        <dbReference type="EMBL" id="CAG8814078.1"/>
    </source>
</evidence>
<sequence length="50" mass="5857">PLLFEKLYQKKFSLKEFIQNVFLLTIMQIVSTEHRAFAWAVGAKRAEDAE</sequence>
<protein>
    <submittedName>
        <fullName evidence="1">18765_t:CDS:1</fullName>
    </submittedName>
</protein>
<organism evidence="1 2">
    <name type="scientific">Racocetra persica</name>
    <dbReference type="NCBI Taxonomy" id="160502"/>
    <lineage>
        <taxon>Eukaryota</taxon>
        <taxon>Fungi</taxon>
        <taxon>Fungi incertae sedis</taxon>
        <taxon>Mucoromycota</taxon>
        <taxon>Glomeromycotina</taxon>
        <taxon>Glomeromycetes</taxon>
        <taxon>Diversisporales</taxon>
        <taxon>Gigasporaceae</taxon>
        <taxon>Racocetra</taxon>
    </lineage>
</organism>
<keyword evidence="2" id="KW-1185">Reference proteome</keyword>
<feature type="non-terminal residue" evidence="1">
    <location>
        <position position="1"/>
    </location>
</feature>
<proteinExistence type="predicted"/>
<dbReference type="EMBL" id="CAJVQC010075728">
    <property type="protein sequence ID" value="CAG8814078.1"/>
    <property type="molecule type" value="Genomic_DNA"/>
</dbReference>